<comment type="caution">
    <text evidence="2">The sequence shown here is derived from an EMBL/GenBank/DDBJ whole genome shotgun (WGS) entry which is preliminary data.</text>
</comment>
<feature type="compositionally biased region" description="Basic and acidic residues" evidence="1">
    <location>
        <begin position="96"/>
        <end position="113"/>
    </location>
</feature>
<evidence type="ECO:0008006" key="4">
    <source>
        <dbReference type="Google" id="ProtNLM"/>
    </source>
</evidence>
<protein>
    <recommendedName>
        <fullName evidence="4">Lipoprotein</fullName>
    </recommendedName>
</protein>
<dbReference type="PROSITE" id="PS51257">
    <property type="entry name" value="PROKAR_LIPOPROTEIN"/>
    <property type="match status" value="1"/>
</dbReference>
<dbReference type="InterPro" id="IPR058979">
    <property type="entry name" value="LysC-like"/>
</dbReference>
<dbReference type="EMBL" id="PCGW01000007">
    <property type="protein sequence ID" value="PHO20817.1"/>
    <property type="molecule type" value="Genomic_DNA"/>
</dbReference>
<proteinExistence type="predicted"/>
<dbReference type="Proteomes" id="UP000226080">
    <property type="component" value="Unassembled WGS sequence"/>
</dbReference>
<dbReference type="Pfam" id="PF23793">
    <property type="entry name" value="LysC"/>
    <property type="match status" value="1"/>
</dbReference>
<evidence type="ECO:0000256" key="1">
    <source>
        <dbReference type="SAM" id="MobiDB-lite"/>
    </source>
</evidence>
<keyword evidence="3" id="KW-1185">Reference proteome</keyword>
<feature type="region of interest" description="Disordered" evidence="1">
    <location>
        <begin position="96"/>
        <end position="121"/>
    </location>
</feature>
<name>A0A2G1DQN0_AGGAC</name>
<evidence type="ECO:0000313" key="3">
    <source>
        <dbReference type="Proteomes" id="UP000226080"/>
    </source>
</evidence>
<evidence type="ECO:0000313" key="2">
    <source>
        <dbReference type="EMBL" id="PHO20817.1"/>
    </source>
</evidence>
<sequence>MLSEKSLRKTVAYAIAVLVATSLTACSNLNSNKQRIKIVRVSIPDELLRPCPKPAFRGDSASDIAVYAVKVTDQLKICNQRINQIKSFVRQNDSESLLKDGHSGEQGGGRETESIGVGVDG</sequence>
<accession>A0A2G1DQN0</accession>
<gene>
    <name evidence="2" type="ORF">CQR80_04810</name>
</gene>
<reference evidence="2 3" key="1">
    <citation type="submission" date="2017-10" db="EMBL/GenBank/DDBJ databases">
        <title>Draft genome sequences of Aggregatibacter actinomycetemcomitans strains 310a and 310b.</title>
        <authorList>
            <person name="May A.C."/>
            <person name="Ohta H."/>
            <person name="Maeda H."/>
            <person name="Kokeguchi S."/>
            <person name="Cugini C."/>
        </authorList>
    </citation>
    <scope>NUCLEOTIDE SEQUENCE [LARGE SCALE GENOMIC DNA]</scope>
    <source>
        <strain evidence="2 3">310b</strain>
    </source>
</reference>
<organism evidence="2 3">
    <name type="scientific">Aggregatibacter actinomycetemcomitans</name>
    <name type="common">Actinobacillus actinomycetemcomitans</name>
    <name type="synonym">Haemophilus actinomycetemcomitans</name>
    <dbReference type="NCBI Taxonomy" id="714"/>
    <lineage>
        <taxon>Bacteria</taxon>
        <taxon>Pseudomonadati</taxon>
        <taxon>Pseudomonadota</taxon>
        <taxon>Gammaproteobacteria</taxon>
        <taxon>Pasteurellales</taxon>
        <taxon>Pasteurellaceae</taxon>
        <taxon>Aggregatibacter</taxon>
    </lineage>
</organism>